<proteinExistence type="predicted"/>
<evidence type="ECO:0000313" key="1">
    <source>
        <dbReference type="EMBL" id="VAW42486.1"/>
    </source>
</evidence>
<gene>
    <name evidence="1" type="ORF">MNBD_CHLOROFLEXI01-4558</name>
</gene>
<name>A0A3B0WD48_9ZZZZ</name>
<dbReference type="AlphaFoldDB" id="A0A3B0WD48"/>
<protein>
    <submittedName>
        <fullName evidence="1">Uncharacterized protein</fullName>
    </submittedName>
</protein>
<dbReference type="EMBL" id="UOEU01000927">
    <property type="protein sequence ID" value="VAW42486.1"/>
    <property type="molecule type" value="Genomic_DNA"/>
</dbReference>
<accession>A0A3B0WD48</accession>
<organism evidence="1">
    <name type="scientific">hydrothermal vent metagenome</name>
    <dbReference type="NCBI Taxonomy" id="652676"/>
    <lineage>
        <taxon>unclassified sequences</taxon>
        <taxon>metagenomes</taxon>
        <taxon>ecological metagenomes</taxon>
    </lineage>
</organism>
<reference evidence="1" key="1">
    <citation type="submission" date="2018-06" db="EMBL/GenBank/DDBJ databases">
        <authorList>
            <person name="Zhirakovskaya E."/>
        </authorList>
    </citation>
    <scope>NUCLEOTIDE SEQUENCE</scope>
</reference>
<sequence>MTTKYKRTASFMLVLVVTVTAWLLLFSSSSTQAATADASAKQLEQAEGSEQAQPIIRPELILSVSIAPEPAVGEIVTLGFAATFSNSQFEKGVDNTTFAVFSKTMKKDTD</sequence>